<dbReference type="AlphaFoldDB" id="A0A0B6WYJ7"/>
<keyword evidence="2" id="KW-1185">Reference proteome</keyword>
<protein>
    <submittedName>
        <fullName evidence="1">Uncharacterized protein</fullName>
    </submittedName>
</protein>
<organism evidence="1 2">
    <name type="scientific">Pyrinomonas methylaliphatogenes</name>
    <dbReference type="NCBI Taxonomy" id="454194"/>
    <lineage>
        <taxon>Bacteria</taxon>
        <taxon>Pseudomonadati</taxon>
        <taxon>Acidobacteriota</taxon>
        <taxon>Blastocatellia</taxon>
        <taxon>Blastocatellales</taxon>
        <taxon>Pyrinomonadaceae</taxon>
        <taxon>Pyrinomonas</taxon>
    </lineage>
</organism>
<dbReference type="Proteomes" id="UP000031518">
    <property type="component" value="Unassembled WGS sequence"/>
</dbReference>
<evidence type="ECO:0000313" key="1">
    <source>
        <dbReference type="EMBL" id="CDM66166.1"/>
    </source>
</evidence>
<sequence length="231" mass="24355">MMRESGQMLRAMILIALILLGSIAVDAQTRRHTTRPYSRTAQTTRRYTIYANQTIRVRMDQQISSETARIGDRFTTTVVDPVYANNGVEVIPAGSKIIGRVTNVRRAERPSKAGMIEVQFISLRLPNGRTYPINGSLTDLSSTNANYDREGQVTGRSSVKRNAVFIGGGAATGAIIGAAAGGGKGAGIGAGIGAGLGVAGSLLSKGQEAVVKSGTEFGVILNRSISLPAYR</sequence>
<evidence type="ECO:0000313" key="2">
    <source>
        <dbReference type="Proteomes" id="UP000031518"/>
    </source>
</evidence>
<dbReference type="OrthoDB" id="121374at2"/>
<dbReference type="InterPro" id="IPR042217">
    <property type="entry name" value="T4SS_VirB10/TrbI"/>
</dbReference>
<reference evidence="1 2" key="1">
    <citation type="submission" date="2013-12" db="EMBL/GenBank/DDBJ databases">
        <authorList>
            <person name="Stott M."/>
        </authorList>
    </citation>
    <scope>NUCLEOTIDE SEQUENCE [LARGE SCALE GENOMIC DNA]</scope>
    <source>
        <strain evidence="1 2">K22</strain>
    </source>
</reference>
<accession>A0A0B6WYJ7</accession>
<dbReference type="Gene3D" id="2.40.128.260">
    <property type="entry name" value="Type IV secretion system, VirB10/TraB/TrbI"/>
    <property type="match status" value="1"/>
</dbReference>
<gene>
    <name evidence="1" type="ORF">PYK22_02178</name>
</gene>
<name>A0A0B6WYJ7_9BACT</name>
<proteinExistence type="predicted"/>
<reference evidence="1 2" key="2">
    <citation type="submission" date="2015-01" db="EMBL/GenBank/DDBJ databases">
        <title>Complete genome sequence of Pyrinomonas methylaliphatogenes type strain K22T.</title>
        <authorList>
            <person name="Lee K.C.Y."/>
            <person name="Power J.F."/>
            <person name="Dunfield P.F."/>
            <person name="Morgan X.C."/>
            <person name="Huttenhower C."/>
            <person name="Stott M.B."/>
        </authorList>
    </citation>
    <scope>NUCLEOTIDE SEQUENCE [LARGE SCALE GENOMIC DNA]</scope>
    <source>
        <strain evidence="1 2">K22</strain>
    </source>
</reference>
<dbReference type="EMBL" id="CBXV010000007">
    <property type="protein sequence ID" value="CDM66166.1"/>
    <property type="molecule type" value="Genomic_DNA"/>
</dbReference>